<feature type="transmembrane region" description="Helical" evidence="2">
    <location>
        <begin position="385"/>
        <end position="404"/>
    </location>
</feature>
<proteinExistence type="predicted"/>
<comment type="caution">
    <text evidence="4">The sequence shown here is derived from an EMBL/GenBank/DDBJ whole genome shotgun (WGS) entry which is preliminary data.</text>
</comment>
<dbReference type="Pfam" id="PF07786">
    <property type="entry name" value="HGSNAT_cat"/>
    <property type="match status" value="1"/>
</dbReference>
<evidence type="ECO:0000313" key="4">
    <source>
        <dbReference type="EMBL" id="MBO0936052.1"/>
    </source>
</evidence>
<reference evidence="4" key="1">
    <citation type="submission" date="2021-03" db="EMBL/GenBank/DDBJ databases">
        <title>Fibrella sp. HMF5335 genome sequencing and assembly.</title>
        <authorList>
            <person name="Kang H."/>
            <person name="Kim H."/>
            <person name="Bae S."/>
            <person name="Joh K."/>
        </authorList>
    </citation>
    <scope>NUCLEOTIDE SEQUENCE</scope>
    <source>
        <strain evidence="4">HMF5335</strain>
    </source>
</reference>
<dbReference type="RefSeq" id="WP_207363599.1">
    <property type="nucleotide sequence ID" value="NZ_JAFMYV010000002.1"/>
</dbReference>
<feature type="transmembrane region" description="Helical" evidence="2">
    <location>
        <begin position="294"/>
        <end position="312"/>
    </location>
</feature>
<feature type="domain" description="Heparan-alpha-glucosaminide N-acetyltransferase catalytic" evidence="3">
    <location>
        <begin position="29"/>
        <end position="257"/>
    </location>
</feature>
<gene>
    <name evidence="4" type="ORF">J2I47_05790</name>
</gene>
<dbReference type="PANTHER" id="PTHR40407:SF1">
    <property type="entry name" value="HEPARAN-ALPHA-GLUCOSAMINIDE N-ACETYLTRANSFERASE CATALYTIC DOMAIN-CONTAINING PROTEIN"/>
    <property type="match status" value="1"/>
</dbReference>
<evidence type="ECO:0000259" key="3">
    <source>
        <dbReference type="Pfam" id="PF07786"/>
    </source>
</evidence>
<evidence type="ECO:0000256" key="1">
    <source>
        <dbReference type="SAM" id="MobiDB-lite"/>
    </source>
</evidence>
<keyword evidence="2" id="KW-0472">Membrane</keyword>
<keyword evidence="2" id="KW-1133">Transmembrane helix</keyword>
<keyword evidence="2" id="KW-0812">Transmembrane</keyword>
<evidence type="ECO:0000256" key="2">
    <source>
        <dbReference type="SAM" id="Phobius"/>
    </source>
</evidence>
<feature type="transmembrane region" description="Helical" evidence="2">
    <location>
        <begin position="110"/>
        <end position="129"/>
    </location>
</feature>
<dbReference type="Proteomes" id="UP000664034">
    <property type="component" value="Unassembled WGS sequence"/>
</dbReference>
<dbReference type="AlphaFoldDB" id="A0A939K0G0"/>
<feature type="region of interest" description="Disordered" evidence="1">
    <location>
        <begin position="1"/>
        <end position="24"/>
    </location>
</feature>
<accession>A0A939K0G0</accession>
<feature type="transmembrane region" description="Helical" evidence="2">
    <location>
        <begin position="135"/>
        <end position="157"/>
    </location>
</feature>
<dbReference type="EMBL" id="JAFMYV010000002">
    <property type="protein sequence ID" value="MBO0936052.1"/>
    <property type="molecule type" value="Genomic_DNA"/>
</dbReference>
<feature type="transmembrane region" description="Helical" evidence="2">
    <location>
        <begin position="164"/>
        <end position="183"/>
    </location>
</feature>
<dbReference type="PANTHER" id="PTHR40407">
    <property type="entry name" value="MEMBRANE PROTEIN-LIKE PROTEIN"/>
    <property type="match status" value="1"/>
</dbReference>
<dbReference type="InterPro" id="IPR012429">
    <property type="entry name" value="HGSNAT_cat"/>
</dbReference>
<organism evidence="4 5">
    <name type="scientific">Fibrella rubiginis</name>
    <dbReference type="NCBI Taxonomy" id="2817060"/>
    <lineage>
        <taxon>Bacteria</taxon>
        <taxon>Pseudomonadati</taxon>
        <taxon>Bacteroidota</taxon>
        <taxon>Cytophagia</taxon>
        <taxon>Cytophagales</taxon>
        <taxon>Spirosomataceae</taxon>
        <taxon>Fibrella</taxon>
    </lineage>
</organism>
<feature type="transmembrane region" description="Helical" evidence="2">
    <location>
        <begin position="211"/>
        <end position="233"/>
    </location>
</feature>
<evidence type="ECO:0000313" key="5">
    <source>
        <dbReference type="Proteomes" id="UP000664034"/>
    </source>
</evidence>
<feature type="transmembrane region" description="Helical" evidence="2">
    <location>
        <begin position="332"/>
        <end position="355"/>
    </location>
</feature>
<keyword evidence="5" id="KW-1185">Reference proteome</keyword>
<sequence>MRDGHAASTTYGFPHQQADRDTQSVAAPRIESVDLLRGVVMILMALDHVRSYFHYDSFMFSPTDLAQTTPALFATRLITHLCAPTFIFLAGTSACFMARRKTRREVSSFLLTRGLWLIVLQLTVIRFAWNFDPGFHFNSSNIISTIGCCLILLALLIHLPVRGILGIGLGMVIGHNTLDSVSFENGSALDVVWSFMHGHKLYPLGPEYSFLFLYPIIPWVGVMALGYCLGSLYAPGYSAAKRKQLLRQTGIASLFVFLLVRWVNRYGDPVPWTSHRAISMTIMSFFNLEKYPPSFLFLCLTLGVALLLLSAFDAPGKRDRWRPIATIGNVALFYYVLHIYLIHLVALLTVMLSGYPWQTMVFTGPVSQVSPLLKGHYGFGLGEVYGLWIAFVGLLYLPCAYWYAFKRRKRASWWVSYV</sequence>
<feature type="transmembrane region" description="Helical" evidence="2">
    <location>
        <begin position="245"/>
        <end position="263"/>
    </location>
</feature>
<protein>
    <submittedName>
        <fullName evidence="4">DUF1624 domain-containing protein</fullName>
    </submittedName>
</protein>
<name>A0A939K0G0_9BACT</name>